<proteinExistence type="predicted"/>
<feature type="domain" description="C2H2-type" evidence="1">
    <location>
        <begin position="154"/>
        <end position="195"/>
    </location>
</feature>
<gene>
    <name evidence="2" type="ORF">PVAR5_8140</name>
</gene>
<dbReference type="EMBL" id="BAUL01000296">
    <property type="protein sequence ID" value="GAD99425.1"/>
    <property type="molecule type" value="Genomic_DNA"/>
</dbReference>
<evidence type="ECO:0000313" key="3">
    <source>
        <dbReference type="Proteomes" id="UP000018001"/>
    </source>
</evidence>
<dbReference type="HOGENOM" id="CLU_933818_0_0_1"/>
<organism evidence="2 3">
    <name type="scientific">Byssochlamys spectabilis (strain No. 5 / NBRC 109023)</name>
    <name type="common">Paecilomyces variotii</name>
    <dbReference type="NCBI Taxonomy" id="1356009"/>
    <lineage>
        <taxon>Eukaryota</taxon>
        <taxon>Fungi</taxon>
        <taxon>Dikarya</taxon>
        <taxon>Ascomycota</taxon>
        <taxon>Pezizomycotina</taxon>
        <taxon>Eurotiomycetes</taxon>
        <taxon>Eurotiomycetidae</taxon>
        <taxon>Eurotiales</taxon>
        <taxon>Thermoascaceae</taxon>
        <taxon>Paecilomyces</taxon>
    </lineage>
</organism>
<dbReference type="Proteomes" id="UP000018001">
    <property type="component" value="Unassembled WGS sequence"/>
</dbReference>
<accession>V5I5M5</accession>
<dbReference type="eggNOG" id="ENOG502SVPX">
    <property type="taxonomic scope" value="Eukaryota"/>
</dbReference>
<comment type="caution">
    <text evidence="2">The sequence shown here is derived from an EMBL/GenBank/DDBJ whole genome shotgun (WGS) entry which is preliminary data.</text>
</comment>
<evidence type="ECO:0000259" key="1">
    <source>
        <dbReference type="SMART" id="SM00355"/>
    </source>
</evidence>
<dbReference type="InterPro" id="IPR013087">
    <property type="entry name" value="Znf_C2H2_type"/>
</dbReference>
<feature type="domain" description="C2H2-type" evidence="1">
    <location>
        <begin position="201"/>
        <end position="225"/>
    </location>
</feature>
<keyword evidence="3" id="KW-1185">Reference proteome</keyword>
<evidence type="ECO:0000313" key="2">
    <source>
        <dbReference type="EMBL" id="GAD99425.1"/>
    </source>
</evidence>
<name>V5I5M5_BYSSN</name>
<dbReference type="AlphaFoldDB" id="V5I5M5"/>
<dbReference type="SMART" id="SM00355">
    <property type="entry name" value="ZnF_C2H2"/>
    <property type="match status" value="3"/>
</dbReference>
<reference evidence="3" key="1">
    <citation type="journal article" date="2014" name="Genome Announc.">
        <title>Draft genome sequence of the formaldehyde-resistant fungus Byssochlamys spectabilis No. 5 (anamorph Paecilomyces variotii No. 5) (NBRC109023).</title>
        <authorList>
            <person name="Oka T."/>
            <person name="Ekino K."/>
            <person name="Fukuda K."/>
            <person name="Nomura Y."/>
        </authorList>
    </citation>
    <scope>NUCLEOTIDE SEQUENCE [LARGE SCALE GENOMIC DNA]</scope>
    <source>
        <strain evidence="3">No. 5 / NBRC 109023</strain>
    </source>
</reference>
<protein>
    <recommendedName>
        <fullName evidence="1">C2H2-type domain-containing protein</fullName>
    </recommendedName>
</protein>
<sequence>MSDFVDEFSLGSFQRMLDSDDVNIDDWINPEVFDYMTSNGDGLQGSGVPFDQAVQLAQEEIPLVSDYDNSALTVNGMTSQEYTLGPESVSRGVSGRGDVSGEYANPSAACAMTAPEANQTEDFVFTPHARVLEDRRPKGKGRTYLGKQDTSERHKCDWPNCEKTFTRKADARCYRTGNEGFIRPYNLKDHVRRMHDSDTFFRCPQQGCKTEPMESLQLRVHIYSHHGVRSDYSLAGHMDSLLLSRCPFPQCKMEQLHPLSFRFHLEDHPKEDRLANSEEIWRAGYDAENCWPIPGCWP</sequence>
<dbReference type="OrthoDB" id="8922241at2759"/>
<feature type="domain" description="C2H2-type" evidence="1">
    <location>
        <begin position="244"/>
        <end position="268"/>
    </location>
</feature>
<dbReference type="InParanoid" id="V5I5M5"/>